<evidence type="ECO:0000313" key="3">
    <source>
        <dbReference type="Proteomes" id="UP000061603"/>
    </source>
</evidence>
<evidence type="ECO:0000259" key="1">
    <source>
        <dbReference type="SMART" id="SM00849"/>
    </source>
</evidence>
<dbReference type="InterPro" id="IPR050855">
    <property type="entry name" value="NDM-1-like"/>
</dbReference>
<feature type="domain" description="Metallo-beta-lactamase" evidence="1">
    <location>
        <begin position="22"/>
        <end position="227"/>
    </location>
</feature>
<dbReference type="CDD" id="cd07726">
    <property type="entry name" value="ST1585-like_MBL-fold"/>
    <property type="match status" value="1"/>
</dbReference>
<dbReference type="RefSeq" id="WP_202634334.1">
    <property type="nucleotide sequence ID" value="NZ_CP010554.1"/>
</dbReference>
<dbReference type="Gene3D" id="3.60.15.10">
    <property type="entry name" value="Ribonuclease Z/Hydroxyacylglutathione hydrolase-like"/>
    <property type="match status" value="1"/>
</dbReference>
<dbReference type="SMART" id="SM00849">
    <property type="entry name" value="Lactamase_B"/>
    <property type="match status" value="1"/>
</dbReference>
<keyword evidence="3" id="KW-1185">Reference proteome</keyword>
<dbReference type="AlphaFoldDB" id="A0A0C5J9P5"/>
<gene>
    <name evidence="2" type="ORF">PG1C_08025</name>
</gene>
<dbReference type="Proteomes" id="UP000061603">
    <property type="component" value="Chromosome"/>
</dbReference>
<evidence type="ECO:0000313" key="2">
    <source>
        <dbReference type="EMBL" id="AJP48424.1"/>
    </source>
</evidence>
<dbReference type="HOGENOM" id="CLU_061385_1_0_4"/>
<dbReference type="SUPFAM" id="SSF56281">
    <property type="entry name" value="Metallo-hydrolase/oxidoreductase"/>
    <property type="match status" value="1"/>
</dbReference>
<dbReference type="Pfam" id="PF00753">
    <property type="entry name" value="Lactamase_B"/>
    <property type="match status" value="1"/>
</dbReference>
<dbReference type="PANTHER" id="PTHR42951">
    <property type="entry name" value="METALLO-BETA-LACTAMASE DOMAIN-CONTAINING"/>
    <property type="match status" value="1"/>
</dbReference>
<accession>A0A0C5J9P5</accession>
<dbReference type="InterPro" id="IPR036866">
    <property type="entry name" value="RibonucZ/Hydroxyglut_hydro"/>
</dbReference>
<dbReference type="InterPro" id="IPR037482">
    <property type="entry name" value="ST1585_MBL-fold"/>
</dbReference>
<dbReference type="EMBL" id="CP010554">
    <property type="protein sequence ID" value="AJP48424.1"/>
    <property type="molecule type" value="Genomic_DNA"/>
</dbReference>
<dbReference type="KEGG" id="rbu:PG1C_08025"/>
<name>A0A0C5J9P5_9PROT</name>
<dbReference type="InterPro" id="IPR001279">
    <property type="entry name" value="Metallo-B-lactamas"/>
</dbReference>
<dbReference type="STRING" id="1565605.PG1C_08025"/>
<proteinExistence type="predicted"/>
<protein>
    <submittedName>
        <fullName evidence="2">Beta-lactamase</fullName>
    </submittedName>
</protein>
<reference evidence="2 3" key="1">
    <citation type="journal article" date="2015" name="Genome Announc.">
        <title>Complete Genome Sequence of a Novel Bacterium within the Family Rhodocyclaceae That Degrades Polycyclic Aromatic Hydrocarbons.</title>
        <authorList>
            <person name="Singleton D.R."/>
            <person name="Dickey A.N."/>
            <person name="Scholl E.H."/>
            <person name="Wright F.A."/>
            <person name="Aitken M.D."/>
        </authorList>
    </citation>
    <scope>NUCLEOTIDE SEQUENCE [LARGE SCALE GENOMIC DNA]</scope>
    <source>
        <strain evidence="3">PG1-Ca6</strain>
    </source>
</reference>
<organism evidence="2 3">
    <name type="scientific">Rugosibacter aromaticivorans</name>
    <dbReference type="NCBI Taxonomy" id="1565605"/>
    <lineage>
        <taxon>Bacteria</taxon>
        <taxon>Pseudomonadati</taxon>
        <taxon>Pseudomonadota</taxon>
        <taxon>Betaproteobacteria</taxon>
        <taxon>Nitrosomonadales</taxon>
        <taxon>Sterolibacteriaceae</taxon>
        <taxon>Rugosibacter</taxon>
    </lineage>
</organism>
<dbReference type="PANTHER" id="PTHR42951:SF22">
    <property type="entry name" value="METALLO BETA-LACTAMASE SUPERFAMILY LIPOPROTEIN"/>
    <property type="match status" value="1"/>
</dbReference>
<sequence length="328" mass="35988">MNLLDYSHGIYAFDSGYLRPNLVAVHLIESAGRVAFVDTGTFETLPHALAALERLGLTPEAVDYVMLTHIHLDHAGGAGVMMAVFPNARLVVHPRGARHMAEPSKLMVGVEAVYGKERTRELYGELKPIAAERIIEAHDGTRLRLGERELLCIDTPGHARHHIAIFDTQSRGIFTGDTLGISYRELVVDGRPFLFPTTSPSQFDPLAMCASVERMMVLQPEAAYLTHFGRLSEPHRHAPELLHRMDDFVRIAKDAARDAAQKVGAGGTAANTLHEIINAALSTNLRDYLLTAARTHGSRLSDDELMSILHIDIDLNAQGLALWAAMAV</sequence>